<dbReference type="OrthoDB" id="432292at2759"/>
<dbReference type="Pfam" id="PF25147">
    <property type="entry name" value="Ribophorin_II_C"/>
    <property type="match status" value="1"/>
</dbReference>
<dbReference type="Proteomes" id="UP000054498">
    <property type="component" value="Unassembled WGS sequence"/>
</dbReference>
<dbReference type="STRING" id="145388.A0A0D2MIC7"/>
<dbReference type="Pfam" id="PF23860">
    <property type="entry name" value="Ribophorin_II_3rd"/>
    <property type="match status" value="1"/>
</dbReference>
<comment type="similarity">
    <text evidence="4">Belongs to the SWP1 family.</text>
</comment>
<dbReference type="InterPro" id="IPR055374">
    <property type="entry name" value="Ribophorin_II_3rd"/>
</dbReference>
<evidence type="ECO:0000256" key="9">
    <source>
        <dbReference type="ARBA" id="ARBA00023136"/>
    </source>
</evidence>
<dbReference type="RefSeq" id="XP_013899451.1">
    <property type="nucleotide sequence ID" value="XM_014043997.1"/>
</dbReference>
<evidence type="ECO:0000256" key="8">
    <source>
        <dbReference type="ARBA" id="ARBA00022989"/>
    </source>
</evidence>
<feature type="domain" description="Ribophorin II C-terminal" evidence="15">
    <location>
        <begin position="219"/>
        <end position="321"/>
    </location>
</feature>
<keyword evidence="6 13" id="KW-0732">Signal</keyword>
<keyword evidence="7" id="KW-0256">Endoplasmic reticulum</keyword>
<dbReference type="EMBL" id="KK101559">
    <property type="protein sequence ID" value="KIZ00432.1"/>
    <property type="molecule type" value="Genomic_DNA"/>
</dbReference>
<evidence type="ECO:0000256" key="11">
    <source>
        <dbReference type="ARBA" id="ARBA00032139"/>
    </source>
</evidence>
<evidence type="ECO:0000256" key="7">
    <source>
        <dbReference type="ARBA" id="ARBA00022824"/>
    </source>
</evidence>
<dbReference type="GeneID" id="25740408"/>
<gene>
    <name evidence="16" type="ORF">MNEG_7532</name>
</gene>
<keyword evidence="16" id="KW-0808">Transferase</keyword>
<keyword evidence="5 12" id="KW-0812">Transmembrane</keyword>
<dbReference type="AlphaFoldDB" id="A0A0D2MIC7"/>
<proteinExistence type="inferred from homology"/>
<name>A0A0D2MIC7_9CHLO</name>
<evidence type="ECO:0000256" key="1">
    <source>
        <dbReference type="ARBA" id="ARBA00002791"/>
    </source>
</evidence>
<evidence type="ECO:0000313" key="16">
    <source>
        <dbReference type="EMBL" id="KIZ00432.1"/>
    </source>
</evidence>
<keyword evidence="17" id="KW-1185">Reference proteome</keyword>
<dbReference type="GO" id="GO:0016740">
    <property type="term" value="F:transferase activity"/>
    <property type="evidence" value="ECO:0007669"/>
    <property type="project" value="UniProtKB-KW"/>
</dbReference>
<dbReference type="GO" id="GO:0008250">
    <property type="term" value="C:oligosaccharyltransferase complex"/>
    <property type="evidence" value="ECO:0007669"/>
    <property type="project" value="InterPro"/>
</dbReference>
<accession>A0A0D2MIC7</accession>
<evidence type="ECO:0000259" key="14">
    <source>
        <dbReference type="Pfam" id="PF23860"/>
    </source>
</evidence>
<keyword evidence="9 12" id="KW-0472">Membrane</keyword>
<evidence type="ECO:0000256" key="2">
    <source>
        <dbReference type="ARBA" id="ARBA00004477"/>
    </source>
</evidence>
<sequence length="336" mass="34595">MRAQHWLLLCLLATSILCIIAQEDVAGDANSIPDPAAAAEEPPTPAQPKKAKATTAVVLSVGAAEAEVIAASGKRLSRKAADYGQALLDGVSLEAGASIEVTFTPQADGAASKPQQAMLLLQPKAHKGLSAYAVAKARKDGAHVVSLSQALVEKQLGSLGGKLSVTLLLGDPAAPKGVRWELGTVKLPAAEAGLQPSPVYRTALVQPISNVLPNIAHIFRQPDKRPAAAVSLVFTALALAPLALLLLFLLATGGLGLQNFPTGAGSLWALLFHGGIASILVLYWLFWTRLNLAQTLPPALGLGAVTAAVGYKALGALADARLQQERAGVTPAKKGN</sequence>
<evidence type="ECO:0000256" key="4">
    <source>
        <dbReference type="ARBA" id="ARBA00009038"/>
    </source>
</evidence>
<evidence type="ECO:0000256" key="3">
    <source>
        <dbReference type="ARBA" id="ARBA00004922"/>
    </source>
</evidence>
<feature type="chain" id="PRO_5044259749" description="Ribophorin II" evidence="13">
    <location>
        <begin position="22"/>
        <end position="336"/>
    </location>
</feature>
<dbReference type="InterPro" id="IPR008814">
    <property type="entry name" value="Swp1"/>
</dbReference>
<reference evidence="16 17" key="1">
    <citation type="journal article" date="2013" name="BMC Genomics">
        <title>Reconstruction of the lipid metabolism for the microalga Monoraphidium neglectum from its genome sequence reveals characteristics suitable for biofuel production.</title>
        <authorList>
            <person name="Bogen C."/>
            <person name="Al-Dilaimi A."/>
            <person name="Albersmeier A."/>
            <person name="Wichmann J."/>
            <person name="Grundmann M."/>
            <person name="Rupp O."/>
            <person name="Lauersen K.J."/>
            <person name="Blifernez-Klassen O."/>
            <person name="Kalinowski J."/>
            <person name="Goesmann A."/>
            <person name="Mussgnug J.H."/>
            <person name="Kruse O."/>
        </authorList>
    </citation>
    <scope>NUCLEOTIDE SEQUENCE [LARGE SCALE GENOMIC DNA]</scope>
    <source>
        <strain evidence="16 17">SAG 48.87</strain>
    </source>
</reference>
<feature type="domain" description="Ribophorin II third" evidence="14">
    <location>
        <begin position="77"/>
        <end position="187"/>
    </location>
</feature>
<evidence type="ECO:0000259" key="15">
    <source>
        <dbReference type="Pfam" id="PF25147"/>
    </source>
</evidence>
<evidence type="ECO:0000256" key="12">
    <source>
        <dbReference type="SAM" id="Phobius"/>
    </source>
</evidence>
<comment type="pathway">
    <text evidence="3">Protein modification; protein glycosylation.</text>
</comment>
<dbReference type="PANTHER" id="PTHR12640:SF0">
    <property type="entry name" value="DOLICHYL-DIPHOSPHOOLIGOSACCHARIDE--PROTEIN GLYCOSYLTRANSFERASE SUBUNIT 2"/>
    <property type="match status" value="1"/>
</dbReference>
<evidence type="ECO:0000256" key="10">
    <source>
        <dbReference type="ARBA" id="ARBA00030078"/>
    </source>
</evidence>
<evidence type="ECO:0000256" key="13">
    <source>
        <dbReference type="SAM" id="SignalP"/>
    </source>
</evidence>
<evidence type="ECO:0000256" key="5">
    <source>
        <dbReference type="ARBA" id="ARBA00022692"/>
    </source>
</evidence>
<dbReference type="KEGG" id="mng:MNEG_7532"/>
<comment type="function">
    <text evidence="1">Subunit of the oligosaccharyl transferase (OST) complex that catalyzes the initial transfer of a defined glycan (Glc(3)Man(9)GlcNAc(2) in eukaryotes) from the lipid carrier dolichol-pyrophosphate to an asparagine residue within an Asn-X-Ser/Thr consensus motif in nascent polypeptide chains, the first step in protein N-glycosylation. N-glycosylation occurs cotranslationally and the complex associates with the Sec61 complex at the channel-forming translocon complex that mediates protein translocation across the endoplasmic reticulum (ER). All subunits are required for a maximal enzyme activity.</text>
</comment>
<comment type="subcellular location">
    <subcellularLocation>
        <location evidence="2">Endoplasmic reticulum membrane</location>
        <topology evidence="2">Multi-pass membrane protein</topology>
    </subcellularLocation>
</comment>
<feature type="transmembrane region" description="Helical" evidence="12">
    <location>
        <begin position="228"/>
        <end position="255"/>
    </location>
</feature>
<dbReference type="GO" id="GO:0006487">
    <property type="term" value="P:protein N-linked glycosylation"/>
    <property type="evidence" value="ECO:0007669"/>
    <property type="project" value="TreeGrafter"/>
</dbReference>
<feature type="signal peptide" evidence="13">
    <location>
        <begin position="1"/>
        <end position="21"/>
    </location>
</feature>
<feature type="transmembrane region" description="Helical" evidence="12">
    <location>
        <begin position="267"/>
        <end position="287"/>
    </location>
</feature>
<evidence type="ECO:0000313" key="17">
    <source>
        <dbReference type="Proteomes" id="UP000054498"/>
    </source>
</evidence>
<dbReference type="PANTHER" id="PTHR12640">
    <property type="entry name" value="RIBOPHORIN II"/>
    <property type="match status" value="1"/>
</dbReference>
<organism evidence="16 17">
    <name type="scientific">Monoraphidium neglectum</name>
    <dbReference type="NCBI Taxonomy" id="145388"/>
    <lineage>
        <taxon>Eukaryota</taxon>
        <taxon>Viridiplantae</taxon>
        <taxon>Chlorophyta</taxon>
        <taxon>core chlorophytes</taxon>
        <taxon>Chlorophyceae</taxon>
        <taxon>CS clade</taxon>
        <taxon>Sphaeropleales</taxon>
        <taxon>Selenastraceae</taxon>
        <taxon>Monoraphidium</taxon>
    </lineage>
</organism>
<protein>
    <recommendedName>
        <fullName evidence="11">Ribophorin II</fullName>
    </recommendedName>
    <alternativeName>
        <fullName evidence="10">Ribophorin-2</fullName>
    </alternativeName>
</protein>
<dbReference type="InterPro" id="IPR056790">
    <property type="entry name" value="Ribophorin_II_C"/>
</dbReference>
<keyword evidence="8 12" id="KW-1133">Transmembrane helix</keyword>
<dbReference type="UniPathway" id="UPA00378"/>
<evidence type="ECO:0000256" key="6">
    <source>
        <dbReference type="ARBA" id="ARBA00022729"/>
    </source>
</evidence>